<keyword evidence="2" id="KW-0012">Acyltransferase</keyword>
<reference evidence="4 5" key="1">
    <citation type="submission" date="2020-08" db="EMBL/GenBank/DDBJ databases">
        <title>Edaphobacter telluris sp. nov. and Acidobacterium dinghuensis sp. nov., two acidobacteria isolated from forest soil.</title>
        <authorList>
            <person name="Fu J."/>
            <person name="Qiu L."/>
        </authorList>
    </citation>
    <scope>NUCLEOTIDE SEQUENCE [LARGE SCALE GENOMIC DNA]</scope>
    <source>
        <strain evidence="4">4Y35</strain>
    </source>
</reference>
<dbReference type="PANTHER" id="PTHR43877:SF2">
    <property type="entry name" value="AMINOALKYLPHOSPHONATE N-ACETYLTRANSFERASE-RELATED"/>
    <property type="match status" value="1"/>
</dbReference>
<evidence type="ECO:0000259" key="3">
    <source>
        <dbReference type="PROSITE" id="PS51186"/>
    </source>
</evidence>
<dbReference type="GO" id="GO:0008080">
    <property type="term" value="F:N-acetyltransferase activity"/>
    <property type="evidence" value="ECO:0007669"/>
    <property type="project" value="InterPro"/>
</dbReference>
<evidence type="ECO:0000256" key="2">
    <source>
        <dbReference type="ARBA" id="ARBA00023315"/>
    </source>
</evidence>
<dbReference type="AlphaFoldDB" id="A0A7G8BJC3"/>
<sequence length="159" mass="17277">MSWIIRRMTANDIDGVLALEQSIPEAPHWSRIDYEPCAVADESAPLQRAGFVAEDGGRLLGFAVGKIIAGVCELESIAVTLETRSQGIGRALLEAVKNWAVANEAVRMELEVRLSNARAVKLYERGGLLPEGRRQAYYQSPEEDALLMGAALARGGKLI</sequence>
<feature type="domain" description="N-acetyltransferase" evidence="3">
    <location>
        <begin position="3"/>
        <end position="153"/>
    </location>
</feature>
<keyword evidence="1 4" id="KW-0808">Transferase</keyword>
<dbReference type="SUPFAM" id="SSF55729">
    <property type="entry name" value="Acyl-CoA N-acyltransferases (Nat)"/>
    <property type="match status" value="1"/>
</dbReference>
<proteinExistence type="predicted"/>
<dbReference type="KEGG" id="adin:H7849_01065"/>
<dbReference type="RefSeq" id="WP_186743597.1">
    <property type="nucleotide sequence ID" value="NZ_CP060394.1"/>
</dbReference>
<dbReference type="PANTHER" id="PTHR43877">
    <property type="entry name" value="AMINOALKYLPHOSPHONATE N-ACETYLTRANSFERASE-RELATED-RELATED"/>
    <property type="match status" value="1"/>
</dbReference>
<evidence type="ECO:0000256" key="1">
    <source>
        <dbReference type="ARBA" id="ARBA00022679"/>
    </source>
</evidence>
<dbReference type="NCBIfam" id="TIGR01575">
    <property type="entry name" value="rimI"/>
    <property type="match status" value="1"/>
</dbReference>
<keyword evidence="4" id="KW-0687">Ribonucleoprotein</keyword>
<keyword evidence="4" id="KW-0689">Ribosomal protein</keyword>
<dbReference type="Pfam" id="PF00583">
    <property type="entry name" value="Acetyltransf_1"/>
    <property type="match status" value="1"/>
</dbReference>
<dbReference type="InterPro" id="IPR050832">
    <property type="entry name" value="Bact_Acetyltransf"/>
</dbReference>
<name>A0A7G8BJC3_9BACT</name>
<dbReference type="EMBL" id="CP060394">
    <property type="protein sequence ID" value="QNI32643.1"/>
    <property type="molecule type" value="Genomic_DNA"/>
</dbReference>
<dbReference type="InterPro" id="IPR016181">
    <property type="entry name" value="Acyl_CoA_acyltransferase"/>
</dbReference>
<dbReference type="GO" id="GO:0005840">
    <property type="term" value="C:ribosome"/>
    <property type="evidence" value="ECO:0007669"/>
    <property type="project" value="UniProtKB-KW"/>
</dbReference>
<dbReference type="CDD" id="cd04301">
    <property type="entry name" value="NAT_SF"/>
    <property type="match status" value="1"/>
</dbReference>
<dbReference type="PROSITE" id="PS51186">
    <property type="entry name" value="GNAT"/>
    <property type="match status" value="1"/>
</dbReference>
<keyword evidence="5" id="KW-1185">Reference proteome</keyword>
<accession>A0A7G8BJC3</accession>
<dbReference type="Gene3D" id="3.40.630.30">
    <property type="match status" value="1"/>
</dbReference>
<evidence type="ECO:0000313" key="5">
    <source>
        <dbReference type="Proteomes" id="UP000515312"/>
    </source>
</evidence>
<dbReference type="InterPro" id="IPR006464">
    <property type="entry name" value="AcTrfase_RimI/Ard1"/>
</dbReference>
<dbReference type="Proteomes" id="UP000515312">
    <property type="component" value="Chromosome"/>
</dbReference>
<gene>
    <name evidence="4" type="primary">rimI</name>
    <name evidence="4" type="ORF">H7849_01065</name>
</gene>
<protein>
    <submittedName>
        <fullName evidence="4">Ribosomal protein S18-alanine N-acetyltransferase</fullName>
    </submittedName>
</protein>
<dbReference type="InterPro" id="IPR000182">
    <property type="entry name" value="GNAT_dom"/>
</dbReference>
<evidence type="ECO:0000313" key="4">
    <source>
        <dbReference type="EMBL" id="QNI32643.1"/>
    </source>
</evidence>
<organism evidence="4 5">
    <name type="scientific">Alloacidobacterium dinghuense</name>
    <dbReference type="NCBI Taxonomy" id="2763107"/>
    <lineage>
        <taxon>Bacteria</taxon>
        <taxon>Pseudomonadati</taxon>
        <taxon>Acidobacteriota</taxon>
        <taxon>Terriglobia</taxon>
        <taxon>Terriglobales</taxon>
        <taxon>Acidobacteriaceae</taxon>
        <taxon>Alloacidobacterium</taxon>
    </lineage>
</organism>